<accession>A0A0K8QM54</accession>
<evidence type="ECO:0000256" key="1">
    <source>
        <dbReference type="ARBA" id="ARBA00010834"/>
    </source>
</evidence>
<comment type="similarity">
    <text evidence="1">Belongs to the bacterial ribosomal protein bTHX family.</text>
</comment>
<gene>
    <name evidence="5" type="ORF">MBSD_1081</name>
    <name evidence="6" type="ORF">MBSD_n1256</name>
</gene>
<evidence type="ECO:0000256" key="2">
    <source>
        <dbReference type="ARBA" id="ARBA00022980"/>
    </source>
</evidence>
<dbReference type="HOGENOM" id="CLU_209110_0_0_6"/>
<dbReference type="InterPro" id="IPR031414">
    <property type="entry name" value="Ribosomal_bTHX"/>
</dbReference>
<keyword evidence="3" id="KW-0687">Ribonucleoprotein</keyword>
<dbReference type="AlphaFoldDB" id="A0A0K8QM54"/>
<evidence type="ECO:0000256" key="3">
    <source>
        <dbReference type="ARBA" id="ARBA00023274"/>
    </source>
</evidence>
<reference evidence="5" key="1">
    <citation type="submission" date="2015-03" db="EMBL/GenBank/DDBJ databases">
        <title>Draft genome sequence of Mizugakiibacter sediminis skMP5.</title>
        <authorList>
            <person name="Watanabe T."/>
            <person name="Kojima H."/>
            <person name="Fukui M."/>
        </authorList>
    </citation>
    <scope>NUCLEOTIDE SEQUENCE</scope>
    <source>
        <strain evidence="5">SkMP5</strain>
    </source>
</reference>
<name>A0A0K8QM54_9GAMM</name>
<sequence>MGKGDRKTTRGKIYAGSYGNARPHKAKTVAATKTVAAKPAAAKKPAAKKKPAA</sequence>
<dbReference type="NCBIfam" id="TIGR04560">
    <property type="entry name" value="ribo_THX"/>
    <property type="match status" value="1"/>
</dbReference>
<evidence type="ECO:0008006" key="8">
    <source>
        <dbReference type="Google" id="ProtNLM"/>
    </source>
</evidence>
<proteinExistence type="inferred from homology"/>
<dbReference type="Proteomes" id="UP000253740">
    <property type="component" value="Unassembled WGS sequence"/>
</dbReference>
<keyword evidence="2" id="KW-0689">Ribosomal protein</keyword>
<reference evidence="6" key="2">
    <citation type="submission" date="2015-08" db="EMBL/GenBank/DDBJ databases">
        <title>Complete DNA Sequence of Pseudomonas syringae pv. actinidiae, the Causal Agent of Kiwifruit Canker Disease.</title>
        <authorList>
            <person name="Rikkerink E.H.A."/>
            <person name="Fineran P.C."/>
        </authorList>
    </citation>
    <scope>NUCLEOTIDE SEQUENCE</scope>
    <source>
        <strain evidence="6">SkMP5</strain>
    </source>
</reference>
<feature type="region of interest" description="Disordered" evidence="4">
    <location>
        <begin position="1"/>
        <end position="26"/>
    </location>
</feature>
<dbReference type="GO" id="GO:1990904">
    <property type="term" value="C:ribonucleoprotein complex"/>
    <property type="evidence" value="ECO:0007669"/>
    <property type="project" value="UniProtKB-KW"/>
</dbReference>
<evidence type="ECO:0000256" key="4">
    <source>
        <dbReference type="SAM" id="MobiDB-lite"/>
    </source>
</evidence>
<dbReference type="EMBL" id="DF970179">
    <property type="protein sequence ID" value="GAP65954.1"/>
    <property type="molecule type" value="Genomic_DNA"/>
</dbReference>
<dbReference type="Pfam" id="PF17070">
    <property type="entry name" value="Thx"/>
    <property type="match status" value="1"/>
</dbReference>
<organism evidence="6">
    <name type="scientific">Mizugakiibacter sediminis</name>
    <dbReference type="NCBI Taxonomy" id="1475481"/>
    <lineage>
        <taxon>Bacteria</taxon>
        <taxon>Pseudomonadati</taxon>
        <taxon>Pseudomonadota</taxon>
        <taxon>Gammaproteobacteria</taxon>
        <taxon>Lysobacterales</taxon>
        <taxon>Rhodanobacteraceae</taxon>
        <taxon>Mizugakiibacter</taxon>
    </lineage>
</organism>
<protein>
    <recommendedName>
        <fullName evidence="8">30S ribosomal protein THX</fullName>
    </recommendedName>
</protein>
<dbReference type="GO" id="GO:0005840">
    <property type="term" value="C:ribosome"/>
    <property type="evidence" value="ECO:0007669"/>
    <property type="project" value="UniProtKB-KW"/>
</dbReference>
<dbReference type="EMBL" id="DF952378">
    <property type="protein sequence ID" value="GAN44546.1"/>
    <property type="molecule type" value="Genomic_DNA"/>
</dbReference>
<dbReference type="InterPro" id="IPR030826">
    <property type="entry name" value="Ribosomal_bTHX/bTHXc/bTHXm"/>
</dbReference>
<evidence type="ECO:0000313" key="6">
    <source>
        <dbReference type="EMBL" id="GAP65954.1"/>
    </source>
</evidence>
<evidence type="ECO:0000313" key="7">
    <source>
        <dbReference type="Proteomes" id="UP000253740"/>
    </source>
</evidence>
<keyword evidence="7" id="KW-1185">Reference proteome</keyword>
<dbReference type="RefSeq" id="WP_082306526.1">
    <property type="nucleotide sequence ID" value="NZ_DF970179.1"/>
</dbReference>
<evidence type="ECO:0000313" key="5">
    <source>
        <dbReference type="EMBL" id="GAN44546.1"/>
    </source>
</evidence>